<evidence type="ECO:0000256" key="5">
    <source>
        <dbReference type="SAM" id="Phobius"/>
    </source>
</evidence>
<evidence type="ECO:0000256" key="2">
    <source>
        <dbReference type="ARBA" id="ARBA00022692"/>
    </source>
</evidence>
<gene>
    <name evidence="7" type="ORF">METZ01_LOCUS164053</name>
</gene>
<keyword evidence="4 5" id="KW-0472">Membrane</keyword>
<dbReference type="Gene3D" id="2.40.50.140">
    <property type="entry name" value="Nucleic acid-binding proteins"/>
    <property type="match status" value="1"/>
</dbReference>
<dbReference type="PANTHER" id="PTHR33507">
    <property type="entry name" value="INNER MEMBRANE PROTEIN YBBJ"/>
    <property type="match status" value="1"/>
</dbReference>
<dbReference type="Pfam" id="PF01957">
    <property type="entry name" value="NfeD"/>
    <property type="match status" value="1"/>
</dbReference>
<dbReference type="InterPro" id="IPR012340">
    <property type="entry name" value="NA-bd_OB-fold"/>
</dbReference>
<dbReference type="EMBL" id="UINC01029078">
    <property type="protein sequence ID" value="SVB11199.1"/>
    <property type="molecule type" value="Genomic_DNA"/>
</dbReference>
<comment type="subcellular location">
    <subcellularLocation>
        <location evidence="1">Membrane</location>
        <topology evidence="1">Multi-pass membrane protein</topology>
    </subcellularLocation>
</comment>
<evidence type="ECO:0000313" key="7">
    <source>
        <dbReference type="EMBL" id="SVB11199.1"/>
    </source>
</evidence>
<dbReference type="SUPFAM" id="SSF141322">
    <property type="entry name" value="NfeD domain-like"/>
    <property type="match status" value="1"/>
</dbReference>
<evidence type="ECO:0000259" key="6">
    <source>
        <dbReference type="Pfam" id="PF01957"/>
    </source>
</evidence>
<reference evidence="7" key="1">
    <citation type="submission" date="2018-05" db="EMBL/GenBank/DDBJ databases">
        <authorList>
            <person name="Lanie J.A."/>
            <person name="Ng W.-L."/>
            <person name="Kazmierczak K.M."/>
            <person name="Andrzejewski T.M."/>
            <person name="Davidsen T.M."/>
            <person name="Wayne K.J."/>
            <person name="Tettelin H."/>
            <person name="Glass J.I."/>
            <person name="Rusch D."/>
            <person name="Podicherti R."/>
            <person name="Tsui H.-C.T."/>
            <person name="Winkler M.E."/>
        </authorList>
    </citation>
    <scope>NUCLEOTIDE SEQUENCE</scope>
</reference>
<feature type="domain" description="NfeD-like C-terminal" evidence="6">
    <location>
        <begin position="84"/>
        <end position="141"/>
    </location>
</feature>
<sequence length="147" mass="15722">METWVIWIIVGAIFVVAEIFSASFFAGPIGFGCIVAAILAEQEATTAVQFASFSITTVVMLLAIRPVVMKMMHGKSDDQVSGIETYVGKQGNITERVDAQAGTGRIKIGGESWRAISDKDIIIEEESLATVVRIEGSKAVVSVSENP</sequence>
<evidence type="ECO:0000256" key="1">
    <source>
        <dbReference type="ARBA" id="ARBA00004141"/>
    </source>
</evidence>
<keyword evidence="2 5" id="KW-0812">Transmembrane</keyword>
<dbReference type="PANTHER" id="PTHR33507:SF3">
    <property type="entry name" value="INNER MEMBRANE PROTEIN YBBJ"/>
    <property type="match status" value="1"/>
</dbReference>
<dbReference type="InterPro" id="IPR052165">
    <property type="entry name" value="Membrane_assoc_protease"/>
</dbReference>
<evidence type="ECO:0000256" key="3">
    <source>
        <dbReference type="ARBA" id="ARBA00022989"/>
    </source>
</evidence>
<keyword evidence="3 5" id="KW-1133">Transmembrane helix</keyword>
<dbReference type="AlphaFoldDB" id="A0A382BC39"/>
<dbReference type="InterPro" id="IPR002810">
    <property type="entry name" value="NfeD-like_C"/>
</dbReference>
<evidence type="ECO:0000256" key="4">
    <source>
        <dbReference type="ARBA" id="ARBA00023136"/>
    </source>
</evidence>
<accession>A0A382BC39</accession>
<proteinExistence type="predicted"/>
<feature type="transmembrane region" description="Helical" evidence="5">
    <location>
        <begin position="46"/>
        <end position="64"/>
    </location>
</feature>
<dbReference type="GO" id="GO:0005886">
    <property type="term" value="C:plasma membrane"/>
    <property type="evidence" value="ECO:0007669"/>
    <property type="project" value="TreeGrafter"/>
</dbReference>
<protein>
    <recommendedName>
        <fullName evidence="6">NfeD-like C-terminal domain-containing protein</fullName>
    </recommendedName>
</protein>
<name>A0A382BC39_9ZZZZ</name>
<organism evidence="7">
    <name type="scientific">marine metagenome</name>
    <dbReference type="NCBI Taxonomy" id="408172"/>
    <lineage>
        <taxon>unclassified sequences</taxon>
        <taxon>metagenomes</taxon>
        <taxon>ecological metagenomes</taxon>
    </lineage>
</organism>
<feature type="transmembrane region" description="Helical" evidence="5">
    <location>
        <begin position="7"/>
        <end position="40"/>
    </location>
</feature>